<feature type="compositionally biased region" description="Acidic residues" evidence="1">
    <location>
        <begin position="121"/>
        <end position="133"/>
    </location>
</feature>
<name>A0ABR1KAF7_9PEZI</name>
<feature type="compositionally biased region" description="Basic and acidic residues" evidence="1">
    <location>
        <begin position="73"/>
        <end position="97"/>
    </location>
</feature>
<keyword evidence="4" id="KW-1185">Reference proteome</keyword>
<feature type="compositionally biased region" description="Basic and acidic residues" evidence="1">
    <location>
        <begin position="383"/>
        <end position="401"/>
    </location>
</feature>
<dbReference type="Pfam" id="PF06991">
    <property type="entry name" value="MFAP1"/>
    <property type="match status" value="1"/>
</dbReference>
<feature type="compositionally biased region" description="Basic and acidic residues" evidence="1">
    <location>
        <begin position="167"/>
        <end position="179"/>
    </location>
</feature>
<protein>
    <submittedName>
        <fullName evidence="3">Splicing factor, Prp19-binding domain-containing protein</fullName>
    </submittedName>
</protein>
<dbReference type="PANTHER" id="PTHR15327">
    <property type="entry name" value="MICROFIBRIL-ASSOCIATED PROTEIN"/>
    <property type="match status" value="1"/>
</dbReference>
<organism evidence="3 4">
    <name type="scientific">Phyllosticta citriasiana</name>
    <dbReference type="NCBI Taxonomy" id="595635"/>
    <lineage>
        <taxon>Eukaryota</taxon>
        <taxon>Fungi</taxon>
        <taxon>Dikarya</taxon>
        <taxon>Ascomycota</taxon>
        <taxon>Pezizomycotina</taxon>
        <taxon>Dothideomycetes</taxon>
        <taxon>Dothideomycetes incertae sedis</taxon>
        <taxon>Botryosphaeriales</taxon>
        <taxon>Phyllostictaceae</taxon>
        <taxon>Phyllosticta</taxon>
    </lineage>
</organism>
<feature type="region of interest" description="Disordered" evidence="1">
    <location>
        <begin position="196"/>
        <end position="225"/>
    </location>
</feature>
<evidence type="ECO:0000256" key="1">
    <source>
        <dbReference type="SAM" id="MobiDB-lite"/>
    </source>
</evidence>
<reference evidence="3 4" key="1">
    <citation type="submission" date="2024-04" db="EMBL/GenBank/DDBJ databases">
        <title>Phyllosticta paracitricarpa is synonymous to the EU quarantine fungus P. citricarpa based on phylogenomic analyses.</title>
        <authorList>
            <consortium name="Lawrence Berkeley National Laboratory"/>
            <person name="Van Ingen-Buijs V.A."/>
            <person name="Van Westerhoven A.C."/>
            <person name="Haridas S."/>
            <person name="Skiadas P."/>
            <person name="Martin F."/>
            <person name="Groenewald J.Z."/>
            <person name="Crous P.W."/>
            <person name="Seidl M.F."/>
        </authorList>
    </citation>
    <scope>NUCLEOTIDE SEQUENCE [LARGE SCALE GENOMIC DNA]</scope>
    <source>
        <strain evidence="3 4">CBS 123371</strain>
    </source>
</reference>
<evidence type="ECO:0000313" key="3">
    <source>
        <dbReference type="EMBL" id="KAK7509854.1"/>
    </source>
</evidence>
<sequence>MPPKRMTANPIRPARYRPGKPTAEEHSSSSESDSEADDEEPEQQSKQSTAPKATSFPAGAGQIANNLKNVDLNARRREAIQAEERRLTAEKAARNAAEEGFETESESESGSGSGSGSEGSSSEEEESDESSDDEAARRRKLLRPVFLKKDQRKGAAANGNGAAAAQKTEDEKLAEEEARRKAKADALVQEQLELAAAARAAGKKHWDDEDNLGSDAEIDDTDGLDPEAEHAAWRLRELRRIKRERLAIEAAEQEREEIERRRNLTTPEREAEDAAFLAQQKEERAGKGTMAGMQKYFHRGAFFQDDAADVGLDRRDIMGSRFADQVRDVDTLPEYMQIRDMTKLGRKGRTKYKDMKSEDTGRWGDFLDRRRGGPGGAGGGDFRGVDERFRPDAGGGREGRDGGATGANARPVGERKRVGGAERDRDGREGKRARVDDD</sequence>
<feature type="region of interest" description="Disordered" evidence="1">
    <location>
        <begin position="1"/>
        <end position="184"/>
    </location>
</feature>
<dbReference type="InterPro" id="IPR033194">
    <property type="entry name" value="MFAP1"/>
</dbReference>
<feature type="region of interest" description="Disordered" evidence="1">
    <location>
        <begin position="250"/>
        <end position="287"/>
    </location>
</feature>
<comment type="caution">
    <text evidence="3">The sequence shown here is derived from an EMBL/GenBank/DDBJ whole genome shotgun (WGS) entry which is preliminary data.</text>
</comment>
<feature type="compositionally biased region" description="Basic and acidic residues" evidence="1">
    <location>
        <begin position="351"/>
        <end position="371"/>
    </location>
</feature>
<accession>A0ABR1KAF7</accession>
<feature type="compositionally biased region" description="Gly residues" evidence="1">
    <location>
        <begin position="373"/>
        <end position="382"/>
    </location>
</feature>
<proteinExistence type="predicted"/>
<dbReference type="InterPro" id="IPR009730">
    <property type="entry name" value="MFAP1_C"/>
</dbReference>
<feature type="compositionally biased region" description="Acidic residues" evidence="1">
    <location>
        <begin position="208"/>
        <end position="225"/>
    </location>
</feature>
<feature type="region of interest" description="Disordered" evidence="1">
    <location>
        <begin position="346"/>
        <end position="438"/>
    </location>
</feature>
<feature type="compositionally biased region" description="Acidic residues" evidence="1">
    <location>
        <begin position="32"/>
        <end position="42"/>
    </location>
</feature>
<dbReference type="Proteomes" id="UP001363622">
    <property type="component" value="Unassembled WGS sequence"/>
</dbReference>
<feature type="compositionally biased region" description="Low complexity" evidence="1">
    <location>
        <begin position="154"/>
        <end position="165"/>
    </location>
</feature>
<evidence type="ECO:0000313" key="4">
    <source>
        <dbReference type="Proteomes" id="UP001363622"/>
    </source>
</evidence>
<dbReference type="EMBL" id="JBBPHU010000016">
    <property type="protein sequence ID" value="KAK7509854.1"/>
    <property type="molecule type" value="Genomic_DNA"/>
</dbReference>
<feature type="domain" description="Micro-fibrillar-associated protein 1 C-terminal" evidence="2">
    <location>
        <begin position="131"/>
        <end position="360"/>
    </location>
</feature>
<evidence type="ECO:0000259" key="2">
    <source>
        <dbReference type="Pfam" id="PF06991"/>
    </source>
</evidence>
<gene>
    <name evidence="3" type="ORF">IWZ03DRAFT_427307</name>
</gene>
<feature type="compositionally biased region" description="Basic and acidic residues" evidence="1">
    <location>
        <begin position="412"/>
        <end position="438"/>
    </location>
</feature>